<dbReference type="InterPro" id="IPR025874">
    <property type="entry name" value="DZR"/>
</dbReference>
<organism evidence="2 3">
    <name type="scientific">Gottschalkia purinilytica</name>
    <name type="common">Clostridium purinilyticum</name>
    <dbReference type="NCBI Taxonomy" id="1503"/>
    <lineage>
        <taxon>Bacteria</taxon>
        <taxon>Bacillati</taxon>
        <taxon>Bacillota</taxon>
        <taxon>Tissierellia</taxon>
        <taxon>Tissierellales</taxon>
        <taxon>Gottschalkiaceae</taxon>
        <taxon>Gottschalkia</taxon>
    </lineage>
</organism>
<accession>A0A0L0WEB3</accession>
<proteinExistence type="predicted"/>
<dbReference type="STRING" id="1503.CLPU_2c02170"/>
<evidence type="ECO:0000259" key="1">
    <source>
        <dbReference type="Pfam" id="PF12773"/>
    </source>
</evidence>
<dbReference type="Proteomes" id="UP000037267">
    <property type="component" value="Unassembled WGS sequence"/>
</dbReference>
<evidence type="ECO:0000313" key="2">
    <source>
        <dbReference type="EMBL" id="KNF09765.1"/>
    </source>
</evidence>
<gene>
    <name evidence="2" type="ORF">CLPU_2c02170</name>
</gene>
<comment type="caution">
    <text evidence="2">The sequence shown here is derived from an EMBL/GenBank/DDBJ whole genome shotgun (WGS) entry which is preliminary data.</text>
</comment>
<dbReference type="EMBL" id="LGSS01000002">
    <property type="protein sequence ID" value="KNF09765.1"/>
    <property type="molecule type" value="Genomic_DNA"/>
</dbReference>
<name>A0A0L0WEB3_GOTPU</name>
<protein>
    <recommendedName>
        <fullName evidence="1">DZANK-type domain-containing protein</fullName>
    </recommendedName>
</protein>
<dbReference type="OrthoDB" id="2066200at2"/>
<sequence length="161" mass="18392">MNDFKEKFHKGISTFQKELKEGKEKIQTSQEVMSLKLKLSEYEDERLNLIYSLGELAYKKMRENELKDTELENTVADITNVDKSIYSILKVIDEKTKSEKSVIICDCGEKLSHQDKFCKGCGMKLDSKEENETIEMISCSKCEEKIVSDSNFCGCCGAKIS</sequence>
<dbReference type="Pfam" id="PF12773">
    <property type="entry name" value="DZR"/>
    <property type="match status" value="1"/>
</dbReference>
<keyword evidence="3" id="KW-1185">Reference proteome</keyword>
<evidence type="ECO:0000313" key="3">
    <source>
        <dbReference type="Proteomes" id="UP000037267"/>
    </source>
</evidence>
<feature type="domain" description="DZANK-type" evidence="1">
    <location>
        <begin position="106"/>
        <end position="157"/>
    </location>
</feature>
<reference evidence="3" key="1">
    <citation type="submission" date="2015-07" db="EMBL/GenBank/DDBJ databases">
        <title>Draft genome sequence of the purine-degrading Gottschalkia purinilyticum DSM 1384 (formerly Clostridium purinilyticum).</title>
        <authorList>
            <person name="Poehlein A."/>
            <person name="Schiel-Bengelsdorf B."/>
            <person name="Bengelsdorf F.R."/>
            <person name="Daniel R."/>
            <person name="Duerre P."/>
        </authorList>
    </citation>
    <scope>NUCLEOTIDE SEQUENCE [LARGE SCALE GENOMIC DNA]</scope>
    <source>
        <strain evidence="3">DSM 1384</strain>
    </source>
</reference>
<dbReference type="RefSeq" id="WP_050354145.1">
    <property type="nucleotide sequence ID" value="NZ_LGSS01000002.1"/>
</dbReference>
<dbReference type="AlphaFoldDB" id="A0A0L0WEB3"/>